<evidence type="ECO:0000259" key="3">
    <source>
        <dbReference type="PROSITE" id="PS51109"/>
    </source>
</evidence>
<feature type="compositionally biased region" description="Low complexity" evidence="2">
    <location>
        <begin position="56"/>
        <end position="66"/>
    </location>
</feature>
<evidence type="ECO:0000256" key="2">
    <source>
        <dbReference type="SAM" id="MobiDB-lite"/>
    </source>
</evidence>
<dbReference type="RefSeq" id="WP_184955021.1">
    <property type="nucleotide sequence ID" value="NZ_BOMC01000020.1"/>
</dbReference>
<gene>
    <name evidence="4" type="ORF">BKA14_006974</name>
</gene>
<dbReference type="InterPro" id="IPR011098">
    <property type="entry name" value="G5_dom"/>
</dbReference>
<protein>
    <recommendedName>
        <fullName evidence="3">G5 domain-containing protein</fullName>
    </recommendedName>
</protein>
<dbReference type="SMART" id="SM01208">
    <property type="entry name" value="G5"/>
    <property type="match status" value="1"/>
</dbReference>
<dbReference type="Pfam" id="PF07501">
    <property type="entry name" value="G5"/>
    <property type="match status" value="1"/>
</dbReference>
<feature type="region of interest" description="Disordered" evidence="2">
    <location>
        <begin position="290"/>
        <end position="312"/>
    </location>
</feature>
<evidence type="ECO:0000313" key="4">
    <source>
        <dbReference type="EMBL" id="MBB4696826.1"/>
    </source>
</evidence>
<dbReference type="Gene3D" id="2.20.230.10">
    <property type="entry name" value="Resuscitation-promoting factor rpfb"/>
    <property type="match status" value="1"/>
</dbReference>
<dbReference type="PROSITE" id="PS51109">
    <property type="entry name" value="G5"/>
    <property type="match status" value="1"/>
</dbReference>
<dbReference type="AlphaFoldDB" id="A0A7W7CY81"/>
<comment type="caution">
    <text evidence="4">The sequence shown here is derived from an EMBL/GenBank/DDBJ whole genome shotgun (WGS) entry which is preliminary data.</text>
</comment>
<dbReference type="Proteomes" id="UP000542742">
    <property type="component" value="Unassembled WGS sequence"/>
</dbReference>
<feature type="domain" description="G5" evidence="3">
    <location>
        <begin position="159"/>
        <end position="239"/>
    </location>
</feature>
<feature type="region of interest" description="Disordered" evidence="2">
    <location>
        <begin position="56"/>
        <end position="174"/>
    </location>
</feature>
<feature type="compositionally biased region" description="Pro residues" evidence="2">
    <location>
        <begin position="78"/>
        <end position="93"/>
    </location>
</feature>
<evidence type="ECO:0000313" key="5">
    <source>
        <dbReference type="Proteomes" id="UP000542742"/>
    </source>
</evidence>
<evidence type="ECO:0000256" key="1">
    <source>
        <dbReference type="ARBA" id="ARBA00022729"/>
    </source>
</evidence>
<accession>A0A7W7CY81</accession>
<proteinExistence type="predicted"/>
<feature type="compositionally biased region" description="Low complexity" evidence="2">
    <location>
        <begin position="144"/>
        <end position="157"/>
    </location>
</feature>
<sequence length="312" mass="32422">MPRKSWWARLPFGVRMTAGTSALLLAIGGGVAGFAVLSEDGPAAPRIVTSVGQAAGTGTGTAAAQSDPGLVTAEPGSVPMPPPAALAVDPPPVAAGHAAGGAAGVPRVSDKADRTATRAPKAEPGTPRQAPAKPIAPPAVQKPPAATNSNSGTAAAPSQAQITTRTEFETREVPFQTRFVRDPSLPRGVRKVQAAGVAGEETLRYLVTLTDGRETDRKLMDTTVTRQPQHRVIAFGSRRDFDRPFDDDRCDERRIYLCVPLGRKACPEKSTPALDGSVSVLDQDITLLSGDTAGGLPQMNCTPKEPVADSPE</sequence>
<name>A0A7W7CY81_9ACTN</name>
<keyword evidence="1" id="KW-0732">Signal</keyword>
<reference evidence="4 5" key="1">
    <citation type="submission" date="2020-08" db="EMBL/GenBank/DDBJ databases">
        <title>Sequencing the genomes of 1000 actinobacteria strains.</title>
        <authorList>
            <person name="Klenk H.-P."/>
        </authorList>
    </citation>
    <scope>NUCLEOTIDE SEQUENCE [LARGE SCALE GENOMIC DNA]</scope>
    <source>
        <strain evidence="4 5">DSM 45518</strain>
    </source>
</reference>
<dbReference type="EMBL" id="JACHMF010000001">
    <property type="protein sequence ID" value="MBB4696826.1"/>
    <property type="molecule type" value="Genomic_DNA"/>
</dbReference>
<organism evidence="4 5">
    <name type="scientific">Paractinoplanes abujensis</name>
    <dbReference type="NCBI Taxonomy" id="882441"/>
    <lineage>
        <taxon>Bacteria</taxon>
        <taxon>Bacillati</taxon>
        <taxon>Actinomycetota</taxon>
        <taxon>Actinomycetes</taxon>
        <taxon>Micromonosporales</taxon>
        <taxon>Micromonosporaceae</taxon>
        <taxon>Paractinoplanes</taxon>
    </lineage>
</organism>
<keyword evidence="5" id="KW-1185">Reference proteome</keyword>